<dbReference type="OMA" id="NGNIMEY"/>
<dbReference type="InterPro" id="IPR001245">
    <property type="entry name" value="Ser-Thr/Tyr_kinase_cat_dom"/>
</dbReference>
<evidence type="ECO:0000259" key="1">
    <source>
        <dbReference type="PROSITE" id="PS50011"/>
    </source>
</evidence>
<reference evidence="3" key="1">
    <citation type="journal article" date="2017" name="Nat. Ecol. Evol.">
        <title>Genome expansion and lineage-specific genetic innovations in the forest pathogenic fungi Armillaria.</title>
        <authorList>
            <person name="Sipos G."/>
            <person name="Prasanna A.N."/>
            <person name="Walter M.C."/>
            <person name="O'Connor E."/>
            <person name="Balint B."/>
            <person name="Krizsan K."/>
            <person name="Kiss B."/>
            <person name="Hess J."/>
            <person name="Varga T."/>
            <person name="Slot J."/>
            <person name="Riley R."/>
            <person name="Boka B."/>
            <person name="Rigling D."/>
            <person name="Barry K."/>
            <person name="Lee J."/>
            <person name="Mihaltcheva S."/>
            <person name="LaButti K."/>
            <person name="Lipzen A."/>
            <person name="Waldron R."/>
            <person name="Moloney N.M."/>
            <person name="Sperisen C."/>
            <person name="Kredics L."/>
            <person name="Vagvoelgyi C."/>
            <person name="Patrignani A."/>
            <person name="Fitzpatrick D."/>
            <person name="Nagy I."/>
            <person name="Doyle S."/>
            <person name="Anderson J.B."/>
            <person name="Grigoriev I.V."/>
            <person name="Gueldener U."/>
            <person name="Muensterkoetter M."/>
            <person name="Nagy L.G."/>
        </authorList>
    </citation>
    <scope>NUCLEOTIDE SEQUENCE [LARGE SCALE GENOMIC DNA]</scope>
    <source>
        <strain evidence="3">C18/9</strain>
    </source>
</reference>
<proteinExistence type="predicted"/>
<dbReference type="STRING" id="47428.A0A284R9N6"/>
<dbReference type="InterPro" id="IPR000719">
    <property type="entry name" value="Prot_kinase_dom"/>
</dbReference>
<dbReference type="InterPro" id="IPR011009">
    <property type="entry name" value="Kinase-like_dom_sf"/>
</dbReference>
<dbReference type="EMBL" id="FUEG01000006">
    <property type="protein sequence ID" value="SJL05424.1"/>
    <property type="molecule type" value="Genomic_DNA"/>
</dbReference>
<accession>A0A284R9N6</accession>
<name>A0A284R9N6_ARMOS</name>
<dbReference type="SUPFAM" id="SSF56112">
    <property type="entry name" value="Protein kinase-like (PK-like)"/>
    <property type="match status" value="1"/>
</dbReference>
<dbReference type="AlphaFoldDB" id="A0A284R9N6"/>
<dbReference type="PROSITE" id="PS00108">
    <property type="entry name" value="PROTEIN_KINASE_ST"/>
    <property type="match status" value="1"/>
</dbReference>
<dbReference type="InterPro" id="IPR008271">
    <property type="entry name" value="Ser/Thr_kinase_AS"/>
</dbReference>
<evidence type="ECO:0000313" key="2">
    <source>
        <dbReference type="EMBL" id="SJL05424.1"/>
    </source>
</evidence>
<dbReference type="InterPro" id="IPR051681">
    <property type="entry name" value="Ser/Thr_Kinases-Pseudokinases"/>
</dbReference>
<dbReference type="OrthoDB" id="346907at2759"/>
<evidence type="ECO:0000313" key="3">
    <source>
        <dbReference type="Proteomes" id="UP000219338"/>
    </source>
</evidence>
<sequence>MSSNKFSRQGFEVLYNALAVDDEAHLLTSMTAIEVAAQAYAVRLKDYALSESDPSILESFMLIIKTLIRGRSPDLHGAITDMLLLLKNSPALAQDLSCYLPPGVDLYCCTNHDNQKVELVVIRDPPPEKGARIVGISSGIPPDIPHDSTALRAALKGRAKFRKLVPSLKDSSASAVLQLIQFEADDSTDSKSSWVRMCFETLRKFSDNSGRLPPSLHIRDVVRMGEYPVATGGFSDVYKGQTLSGGWTCLKILRMHISTQDEKLAIKVLLFFRHSVTLTDLEFGKSFHREVITWRMLRSPRVLEFRGIYIIRSDTTIRFGLVSPWMENGNIMEYLKEHPDHDRMAAIRQVVDGLLYLHQFDSFQIVHGDVKGANVFVKPDLTCCLGDFGSARAATTITWSQNTLTSLTMGSTRWMAPELLNPVAFPDVRGVQLPSDIYALGCTVLEILTGQIPWPDFRIDGQILIQVIQGQKPNCPEGISYTMWWVLQEMWGYWPEQRPDIQSVKAMLEPSFEAPITAVQEKTASSSAVKSRGFQWKFGMTQVEGRRTSRWPDSPVMAKCKARALCRR</sequence>
<dbReference type="GO" id="GO:0004674">
    <property type="term" value="F:protein serine/threonine kinase activity"/>
    <property type="evidence" value="ECO:0007669"/>
    <property type="project" value="TreeGrafter"/>
</dbReference>
<feature type="domain" description="Protein kinase" evidence="1">
    <location>
        <begin position="223"/>
        <end position="512"/>
    </location>
</feature>
<dbReference type="GO" id="GO:0005524">
    <property type="term" value="F:ATP binding"/>
    <property type="evidence" value="ECO:0007669"/>
    <property type="project" value="InterPro"/>
</dbReference>
<dbReference type="PROSITE" id="PS50011">
    <property type="entry name" value="PROTEIN_KINASE_DOM"/>
    <property type="match status" value="1"/>
</dbReference>
<dbReference type="Pfam" id="PF07714">
    <property type="entry name" value="PK_Tyr_Ser-Thr"/>
    <property type="match status" value="1"/>
</dbReference>
<keyword evidence="3" id="KW-1185">Reference proteome</keyword>
<gene>
    <name evidence="2" type="ORF">ARMOST_08791</name>
</gene>
<protein>
    <recommendedName>
        <fullName evidence="1">Protein kinase domain-containing protein</fullName>
    </recommendedName>
</protein>
<dbReference type="PANTHER" id="PTHR44329">
    <property type="entry name" value="SERINE/THREONINE-PROTEIN KINASE TNNI3K-RELATED"/>
    <property type="match status" value="1"/>
</dbReference>
<organism evidence="2 3">
    <name type="scientific">Armillaria ostoyae</name>
    <name type="common">Armillaria root rot fungus</name>
    <dbReference type="NCBI Taxonomy" id="47428"/>
    <lineage>
        <taxon>Eukaryota</taxon>
        <taxon>Fungi</taxon>
        <taxon>Dikarya</taxon>
        <taxon>Basidiomycota</taxon>
        <taxon>Agaricomycotina</taxon>
        <taxon>Agaricomycetes</taxon>
        <taxon>Agaricomycetidae</taxon>
        <taxon>Agaricales</taxon>
        <taxon>Marasmiineae</taxon>
        <taxon>Physalacriaceae</taxon>
        <taxon>Armillaria</taxon>
    </lineage>
</organism>
<dbReference type="Proteomes" id="UP000219338">
    <property type="component" value="Unassembled WGS sequence"/>
</dbReference>
<dbReference type="Gene3D" id="1.10.510.10">
    <property type="entry name" value="Transferase(Phosphotransferase) domain 1"/>
    <property type="match status" value="1"/>
</dbReference>
<dbReference type="SMART" id="SM00220">
    <property type="entry name" value="S_TKc"/>
    <property type="match status" value="1"/>
</dbReference>